<dbReference type="InterPro" id="IPR032594">
    <property type="entry name" value="DUF4906"/>
</dbReference>
<dbReference type="RefSeq" id="WP_122297495.1">
    <property type="nucleotide sequence ID" value="NZ_AP019729.1"/>
</dbReference>
<sequence>MKAIKNIYALFLGLLMLGLGSCMEETEVNGGEQNVDGLRLSLSVSASDVISPLTKASATDANAISDLNILVYNKDNNRLVKGLYLTGAALNGFTVNNNEENKAVNYDIALQNGSYRVRVIANAESDLSAEPFDKIDNLSYGTLDNLPKMVMSASADDVSVSGGKGSAILSLKRIYAMISVSVNTSGLKDRTIKPLKVSLHQVPATGKLFMNNLIPANPSPSDYITEADMIEFSNPVENVSSMKDNSVFFMYENKQPDGVCLLKDGQYVEAYKTPASLGNTPIKDVATVETDKTCSYIRVEAEYSEMGANGKIVYRFFLGDNAFTNFEVERNAHYNVTLNLTGKGGVDEASWRVTKDFNWDFTVDDIYIGYRIGSISDIQVKLPTDHGWFDNCTWSVEGSNREDFQIGAYDKNTNTIRVITKKTNISSKDHITNTVTITATGKDGKSISKTVTVNQVIRLVDPIAFYKKWDNRELVKVKVREFNKEKRKYEILNSIGPWTATITAGDWFTLSTDDGQSVVGTSESVTGTGGDIVFNYKPNSSTGSSSTNRYGAIKVTYHNNRCEHMIYLRQGYADTQLLDGGATWSLFNCTTKGSITNAPTQSGYFYQGGASDSYYTPWDVTYGNKHLNWKEKTSEDMRNEKYKWEYGQGPCPSGYKVPAASHYSAIKSATEKNTLFTYGGYVYDDSCPVENTPFGWQWDSEGNAVIDETIDCNPAKGTLMVRSTGEPVNLFFSYGKAVMTEHGSAAEDTGIDEIGIGYLGGGRLLYNTAHRYGAFYWSGSGDSHADTNMLFIDFWYSLNTNVPINVGTLNTNNGMFVRCVRSEK</sequence>
<evidence type="ECO:0000313" key="3">
    <source>
        <dbReference type="Proteomes" id="UP000463337"/>
    </source>
</evidence>
<evidence type="ECO:0000259" key="1">
    <source>
        <dbReference type="Pfam" id="PF16249"/>
    </source>
</evidence>
<name>A0A3R6G7H8_PARDI</name>
<dbReference type="AlphaFoldDB" id="A0A3R6G7H8"/>
<dbReference type="PROSITE" id="PS51257">
    <property type="entry name" value="PROKAR_LIPOPROTEIN"/>
    <property type="match status" value="1"/>
</dbReference>
<accession>A0A3R6G7H8</accession>
<feature type="domain" description="DUF4906" evidence="1">
    <location>
        <begin position="291"/>
        <end position="337"/>
    </location>
</feature>
<dbReference type="EMBL" id="WKLT01000007">
    <property type="protein sequence ID" value="MRY58281.1"/>
    <property type="molecule type" value="Genomic_DNA"/>
</dbReference>
<dbReference type="Pfam" id="PF16249">
    <property type="entry name" value="DUF4906"/>
    <property type="match status" value="1"/>
</dbReference>
<comment type="caution">
    <text evidence="2">The sequence shown here is derived from an EMBL/GenBank/DDBJ whole genome shotgun (WGS) entry which is preliminary data.</text>
</comment>
<proteinExistence type="predicted"/>
<evidence type="ECO:0000313" key="2">
    <source>
        <dbReference type="EMBL" id="MRY58281.1"/>
    </source>
</evidence>
<reference evidence="2 3" key="1">
    <citation type="journal article" date="2019" name="Nat. Med.">
        <title>A library of human gut bacterial isolates paired with longitudinal multiomics data enables mechanistic microbiome research.</title>
        <authorList>
            <person name="Poyet M."/>
            <person name="Groussin M."/>
            <person name="Gibbons S.M."/>
            <person name="Avila-Pacheco J."/>
            <person name="Jiang X."/>
            <person name="Kearney S.M."/>
            <person name="Perrotta A.R."/>
            <person name="Berdy B."/>
            <person name="Zhao S."/>
            <person name="Lieberman T.D."/>
            <person name="Swanson P.K."/>
            <person name="Smith M."/>
            <person name="Roesemann S."/>
            <person name="Alexander J.E."/>
            <person name="Rich S.A."/>
            <person name="Livny J."/>
            <person name="Vlamakis H."/>
            <person name="Clish C."/>
            <person name="Bullock K."/>
            <person name="Deik A."/>
            <person name="Scott J."/>
            <person name="Pierce K.A."/>
            <person name="Xavier R.J."/>
            <person name="Alm E.J."/>
        </authorList>
    </citation>
    <scope>NUCLEOTIDE SEQUENCE [LARGE SCALE GENOMIC DNA]</scope>
    <source>
        <strain evidence="2 3">BIOML-A41</strain>
    </source>
</reference>
<organism evidence="2 3">
    <name type="scientific">Parabacteroides distasonis</name>
    <dbReference type="NCBI Taxonomy" id="823"/>
    <lineage>
        <taxon>Bacteria</taxon>
        <taxon>Pseudomonadati</taxon>
        <taxon>Bacteroidota</taxon>
        <taxon>Bacteroidia</taxon>
        <taxon>Bacteroidales</taxon>
        <taxon>Tannerellaceae</taxon>
        <taxon>Parabacteroides</taxon>
    </lineage>
</organism>
<dbReference type="Proteomes" id="UP000463337">
    <property type="component" value="Unassembled WGS sequence"/>
</dbReference>
<protein>
    <submittedName>
        <fullName evidence="2">DUF4906 domain-containing protein</fullName>
    </submittedName>
</protein>
<gene>
    <name evidence="2" type="ORF">GKD59_10270</name>
</gene>